<evidence type="ECO:0000313" key="5">
    <source>
        <dbReference type="Proteomes" id="UP000198379"/>
    </source>
</evidence>
<sequence>MKKLLCTLLCMTTLWIYAQNEVVVTTITSEFSGSGGISIDSEGNLFIADFGDFLGMADPDGIPNNILQLDTDLNLTVYATDFIGASGNDFDSEGTLYQSDIRASAIYKIVDGERILVTATGIVAPVGIVFDSNDNFYVCNCGNNTIRKVTPDGTSTQFASGDMFTCPNGITVDEDDNLYVSNFANPDIIKITPDGTITKIGETFSGNGHIDYDPNTRNLYIASYGGHQIFYLNIDNPVMTDLAGTGVRGNDDGAGETATFSTPNGIAVSDDGTTIFVNCAVPLDGAVINPQILRQIDITLSVNDTDLGINQVKTYPNPVTDVFTIETELPINTNNITIKIIDMVGKVVMDIRDISPENTTLKQSIDISEMATGNYIYTISNDSKQLYSGQLIKK</sequence>
<dbReference type="InterPro" id="IPR051262">
    <property type="entry name" value="SMP-30/CGR1_Lactonase"/>
</dbReference>
<dbReference type="SUPFAM" id="SSF101898">
    <property type="entry name" value="NHL repeat"/>
    <property type="match status" value="1"/>
</dbReference>
<dbReference type="Pfam" id="PF18962">
    <property type="entry name" value="Por_Secre_tail"/>
    <property type="match status" value="1"/>
</dbReference>
<dbReference type="AlphaFoldDB" id="A0A239AGL4"/>
<name>A0A239AGL4_9FLAO</name>
<dbReference type="Gene3D" id="2.120.10.30">
    <property type="entry name" value="TolB, C-terminal domain"/>
    <property type="match status" value="1"/>
</dbReference>
<keyword evidence="5" id="KW-1185">Reference proteome</keyword>
<proteinExistence type="predicted"/>
<organism evidence="4 5">
    <name type="scientific">Dokdonia pacifica</name>
    <dbReference type="NCBI Taxonomy" id="1627892"/>
    <lineage>
        <taxon>Bacteria</taxon>
        <taxon>Pseudomonadati</taxon>
        <taxon>Bacteroidota</taxon>
        <taxon>Flavobacteriia</taxon>
        <taxon>Flavobacteriales</taxon>
        <taxon>Flavobacteriaceae</taxon>
        <taxon>Dokdonia</taxon>
    </lineage>
</organism>
<dbReference type="EMBL" id="FZNY01000004">
    <property type="protein sequence ID" value="SNR94073.1"/>
    <property type="molecule type" value="Genomic_DNA"/>
</dbReference>
<dbReference type="NCBIfam" id="TIGR04183">
    <property type="entry name" value="Por_Secre_tail"/>
    <property type="match status" value="1"/>
</dbReference>
<dbReference type="InterPro" id="IPR011042">
    <property type="entry name" value="6-blade_b-propeller_TolB-like"/>
</dbReference>
<feature type="chain" id="PRO_5013325895" evidence="2">
    <location>
        <begin position="19"/>
        <end position="394"/>
    </location>
</feature>
<dbReference type="InterPro" id="IPR026444">
    <property type="entry name" value="Secre_tail"/>
</dbReference>
<feature type="signal peptide" evidence="2">
    <location>
        <begin position="1"/>
        <end position="18"/>
    </location>
</feature>
<keyword evidence="1 2" id="KW-0732">Signal</keyword>
<dbReference type="PANTHER" id="PTHR47572">
    <property type="entry name" value="LIPOPROTEIN-RELATED"/>
    <property type="match status" value="1"/>
</dbReference>
<evidence type="ECO:0000256" key="2">
    <source>
        <dbReference type="SAM" id="SignalP"/>
    </source>
</evidence>
<dbReference type="OrthoDB" id="1156241at2"/>
<accession>A0A239AGL4</accession>
<evidence type="ECO:0000313" key="4">
    <source>
        <dbReference type="EMBL" id="SNR94073.1"/>
    </source>
</evidence>
<evidence type="ECO:0000259" key="3">
    <source>
        <dbReference type="Pfam" id="PF18962"/>
    </source>
</evidence>
<dbReference type="Proteomes" id="UP000198379">
    <property type="component" value="Unassembled WGS sequence"/>
</dbReference>
<feature type="domain" description="Secretion system C-terminal sorting" evidence="3">
    <location>
        <begin position="315"/>
        <end position="387"/>
    </location>
</feature>
<reference evidence="4 5" key="1">
    <citation type="submission" date="2017-06" db="EMBL/GenBank/DDBJ databases">
        <authorList>
            <person name="Kim H.J."/>
            <person name="Triplett B.A."/>
        </authorList>
    </citation>
    <scope>NUCLEOTIDE SEQUENCE [LARGE SCALE GENOMIC DNA]</scope>
    <source>
        <strain evidence="4 5">DSM 25597</strain>
    </source>
</reference>
<dbReference type="Gene3D" id="2.40.10.500">
    <property type="match status" value="2"/>
</dbReference>
<dbReference type="PANTHER" id="PTHR47572:SF4">
    <property type="entry name" value="LACTONASE DRP35"/>
    <property type="match status" value="1"/>
</dbReference>
<protein>
    <submittedName>
        <fullName evidence="4">Por secretion system C-terminal sorting domain-containing protein</fullName>
    </submittedName>
</protein>
<dbReference type="RefSeq" id="WP_089372173.1">
    <property type="nucleotide sequence ID" value="NZ_BMEP01000008.1"/>
</dbReference>
<gene>
    <name evidence="4" type="ORF">SAMN06265376_104378</name>
</gene>
<evidence type="ECO:0000256" key="1">
    <source>
        <dbReference type="ARBA" id="ARBA00022729"/>
    </source>
</evidence>